<dbReference type="RefSeq" id="WP_254159161.1">
    <property type="nucleotide sequence ID" value="NZ_CP100355.1"/>
</dbReference>
<organism evidence="2 3">
    <name type="scientific">Natronosalvus rutilus</name>
    <dbReference type="NCBI Taxonomy" id="2953753"/>
    <lineage>
        <taxon>Archaea</taxon>
        <taxon>Methanobacteriati</taxon>
        <taxon>Methanobacteriota</taxon>
        <taxon>Stenosarchaea group</taxon>
        <taxon>Halobacteria</taxon>
        <taxon>Halobacteriales</taxon>
        <taxon>Natrialbaceae</taxon>
        <taxon>Natronosalvus</taxon>
    </lineage>
</organism>
<feature type="transmembrane region" description="Helical" evidence="1">
    <location>
        <begin position="31"/>
        <end position="54"/>
    </location>
</feature>
<evidence type="ECO:0000313" key="3">
    <source>
        <dbReference type="Proteomes" id="UP001056855"/>
    </source>
</evidence>
<keyword evidence="1" id="KW-0472">Membrane</keyword>
<keyword evidence="1" id="KW-1133">Transmembrane helix</keyword>
<dbReference type="GeneID" id="73289229"/>
<evidence type="ECO:0000256" key="1">
    <source>
        <dbReference type="SAM" id="Phobius"/>
    </source>
</evidence>
<reference evidence="2" key="1">
    <citation type="submission" date="2022-06" db="EMBL/GenBank/DDBJ databases">
        <title>Diverse halophilic archaea isolated from saline environments.</title>
        <authorList>
            <person name="Cui H.-L."/>
        </authorList>
    </citation>
    <scope>NUCLEOTIDE SEQUENCE</scope>
    <source>
        <strain evidence="2">WLHS1</strain>
    </source>
</reference>
<dbReference type="Proteomes" id="UP001056855">
    <property type="component" value="Chromosome"/>
</dbReference>
<evidence type="ECO:0000313" key="2">
    <source>
        <dbReference type="EMBL" id="UTF54494.1"/>
    </source>
</evidence>
<name>A0A9E7N9X3_9EURY</name>
<keyword evidence="3" id="KW-1185">Reference proteome</keyword>
<proteinExistence type="predicted"/>
<dbReference type="KEGG" id="sawl:NGM29_04245"/>
<keyword evidence="1" id="KW-0812">Transmembrane</keyword>
<protein>
    <submittedName>
        <fullName evidence="2">Uncharacterized protein</fullName>
    </submittedName>
</protein>
<sequence length="55" mass="6361">MRPFGEHRRALHPMTRDCPSPCLQRYRFYQYLLLVELMLTIVVLAVSIATAVGLL</sequence>
<dbReference type="EMBL" id="CP100355">
    <property type="protein sequence ID" value="UTF54494.1"/>
    <property type="molecule type" value="Genomic_DNA"/>
</dbReference>
<dbReference type="AlphaFoldDB" id="A0A9E7N9X3"/>
<accession>A0A9E7N9X3</accession>
<gene>
    <name evidence="2" type="ORF">NGM29_04245</name>
</gene>